<accession>A0AAE3SX94</accession>
<name>A0AAE3SX94_9HYPH</name>
<reference evidence="1" key="1">
    <citation type="submission" date="2022-07" db="EMBL/GenBank/DDBJ databases">
        <title>Ectorhizobium quercum gen.nov., sp. nov.</title>
        <authorList>
            <person name="Ma T."/>
            <person name="Li Y."/>
        </authorList>
    </citation>
    <scope>NUCLEOTIDE SEQUENCE</scope>
    <source>
        <strain evidence="1">BDR2-2</strain>
    </source>
</reference>
<evidence type="ECO:0000313" key="2">
    <source>
        <dbReference type="Proteomes" id="UP001208771"/>
    </source>
</evidence>
<dbReference type="RefSeq" id="WP_306412027.1">
    <property type="nucleotide sequence ID" value="NZ_JANFPI010000004.1"/>
</dbReference>
<keyword evidence="2" id="KW-1185">Reference proteome</keyword>
<sequence>MPVSLTGNRSSGENDFYSSCGRLCAADACRASILVLSALQFMGYVVRIDREEVDDEWAVLLAGDSRRIEAKRGHHMVLVAQGPRADSFRRIIRQLVDARTTARQLGLTDVDRLLEMALLDVVVEWSGVDLNAVDDAKLEAMMKMRVRQACERPSGASVHLLDEWRRDSFRLSGNVTEPTPVE</sequence>
<dbReference type="Proteomes" id="UP001208771">
    <property type="component" value="Unassembled WGS sequence"/>
</dbReference>
<dbReference type="EMBL" id="JANFPI010000004">
    <property type="protein sequence ID" value="MCX8998245.1"/>
    <property type="molecule type" value="Genomic_DNA"/>
</dbReference>
<evidence type="ECO:0000313" key="1">
    <source>
        <dbReference type="EMBL" id="MCX8998245.1"/>
    </source>
</evidence>
<proteinExistence type="predicted"/>
<organism evidence="1 2">
    <name type="scientific">Ectorhizobium quercum</name>
    <dbReference type="NCBI Taxonomy" id="2965071"/>
    <lineage>
        <taxon>Bacteria</taxon>
        <taxon>Pseudomonadati</taxon>
        <taxon>Pseudomonadota</taxon>
        <taxon>Alphaproteobacteria</taxon>
        <taxon>Hyphomicrobiales</taxon>
        <taxon>Rhizobiaceae</taxon>
        <taxon>Ectorhizobium</taxon>
    </lineage>
</organism>
<comment type="caution">
    <text evidence="1">The sequence shown here is derived from an EMBL/GenBank/DDBJ whole genome shotgun (WGS) entry which is preliminary data.</text>
</comment>
<protein>
    <submittedName>
        <fullName evidence="1">Uncharacterized protein</fullName>
    </submittedName>
</protein>
<gene>
    <name evidence="1" type="ORF">NOF55_14120</name>
</gene>
<dbReference type="AlphaFoldDB" id="A0AAE3SX94"/>